<feature type="transmembrane region" description="Helical" evidence="1">
    <location>
        <begin position="84"/>
        <end position="103"/>
    </location>
</feature>
<gene>
    <name evidence="2" type="ORF">HUR95_03420</name>
</gene>
<protein>
    <submittedName>
        <fullName evidence="2">KinB-signaling pathway activation protein</fullName>
    </submittedName>
</protein>
<keyword evidence="1" id="KW-1133">Transmembrane helix</keyword>
<feature type="transmembrane region" description="Helical" evidence="1">
    <location>
        <begin position="48"/>
        <end position="72"/>
    </location>
</feature>
<feature type="transmembrane region" description="Helical" evidence="1">
    <location>
        <begin position="144"/>
        <end position="164"/>
    </location>
</feature>
<evidence type="ECO:0000256" key="1">
    <source>
        <dbReference type="SAM" id="Phobius"/>
    </source>
</evidence>
<evidence type="ECO:0000313" key="2">
    <source>
        <dbReference type="EMBL" id="QZT35275.1"/>
    </source>
</evidence>
<accession>A0A8X8LCX5</accession>
<dbReference type="InterPro" id="IPR024164">
    <property type="entry name" value="KinB-signalling_activ"/>
</dbReference>
<dbReference type="PIRSF" id="PIRSF029886">
    <property type="entry name" value="KBAA"/>
    <property type="match status" value="1"/>
</dbReference>
<feature type="transmembrane region" description="Helical" evidence="1">
    <location>
        <begin position="115"/>
        <end position="135"/>
    </location>
</feature>
<dbReference type="AlphaFoldDB" id="A0A8X8LCX5"/>
<dbReference type="Proteomes" id="UP000825179">
    <property type="component" value="Chromosome"/>
</dbReference>
<proteinExistence type="predicted"/>
<dbReference type="Pfam" id="PF14089">
    <property type="entry name" value="KbaA"/>
    <property type="match status" value="1"/>
</dbReference>
<name>A0A8X8LCX5_CALTT</name>
<reference evidence="2 3" key="1">
    <citation type="journal article" date="2020" name="Extremophiles">
        <title>Genomic analysis of Caldalkalibacillus thermarum TA2.A1 reveals aerobic alkaliphilic metabolism and evolutionary hallmarks linking alkaliphilic bacteria and plant life.</title>
        <authorList>
            <person name="de Jong S.I."/>
            <person name="van den Broek M.A."/>
            <person name="Merkel A.Y."/>
            <person name="de la Torre Cortes P."/>
            <person name="Kalamorz F."/>
            <person name="Cook G.M."/>
            <person name="van Loosdrecht M.C.M."/>
            <person name="McMillan D.G.G."/>
        </authorList>
    </citation>
    <scope>NUCLEOTIDE SEQUENCE [LARGE SCALE GENOMIC DNA]</scope>
    <source>
        <strain evidence="2 3">TA2.A1</strain>
    </source>
</reference>
<dbReference type="EMBL" id="CP082237">
    <property type="protein sequence ID" value="QZT35275.1"/>
    <property type="molecule type" value="Genomic_DNA"/>
</dbReference>
<feature type="transmembrane region" description="Helical" evidence="1">
    <location>
        <begin position="7"/>
        <end position="28"/>
    </location>
</feature>
<keyword evidence="3" id="KW-1185">Reference proteome</keyword>
<organism evidence="2 3">
    <name type="scientific">Caldalkalibacillus thermarum (strain TA2.A1)</name>
    <dbReference type="NCBI Taxonomy" id="986075"/>
    <lineage>
        <taxon>Bacteria</taxon>
        <taxon>Bacillati</taxon>
        <taxon>Bacillota</taxon>
        <taxon>Bacilli</taxon>
        <taxon>Bacillales</taxon>
        <taxon>Bacillaceae</taxon>
        <taxon>Caldalkalibacillus</taxon>
    </lineage>
</organism>
<dbReference type="KEGG" id="cthu:HUR95_03420"/>
<dbReference type="SMART" id="SM01251">
    <property type="entry name" value="KbaA"/>
    <property type="match status" value="1"/>
</dbReference>
<evidence type="ECO:0000313" key="3">
    <source>
        <dbReference type="Proteomes" id="UP000825179"/>
    </source>
</evidence>
<dbReference type="OrthoDB" id="2374256at2"/>
<sequence length="202" mass="23029">MTFKKWLFLFVTTLLVGGLTILVTSTLINWEGFQAITSSAEEFLAGAIFLFAVGMTFSAISQMGFFAYLLVNRLALGLFKSKKVWHYTQIVLILFTFFDLVYFRYTAFATHQETWLNYVILPAVLLIVSLVFAYIKAQQTNENAFVPALFVLFVVTTVEAVPALVINDPIWVMLMLCTLFVCNVWQLLWLHRLTAEPKKKSA</sequence>
<keyword evidence="1" id="KW-0472">Membrane</keyword>
<feature type="transmembrane region" description="Helical" evidence="1">
    <location>
        <begin position="170"/>
        <end position="190"/>
    </location>
</feature>
<dbReference type="GO" id="GO:0045881">
    <property type="term" value="P:positive regulation of sporulation resulting in formation of a cellular spore"/>
    <property type="evidence" value="ECO:0007669"/>
    <property type="project" value="InterPro"/>
</dbReference>
<keyword evidence="1" id="KW-0812">Transmembrane</keyword>